<evidence type="ECO:0000313" key="2">
    <source>
        <dbReference type="Proteomes" id="UP000192708"/>
    </source>
</evidence>
<dbReference type="InterPro" id="IPR014710">
    <property type="entry name" value="RmlC-like_jellyroll"/>
</dbReference>
<evidence type="ECO:0008006" key="3">
    <source>
        <dbReference type="Google" id="ProtNLM"/>
    </source>
</evidence>
<dbReference type="Gene3D" id="2.60.120.10">
    <property type="entry name" value="Jelly Rolls"/>
    <property type="match status" value="1"/>
</dbReference>
<dbReference type="RefSeq" id="WP_084285441.1">
    <property type="nucleotide sequence ID" value="NZ_FWXJ01000016.1"/>
</dbReference>
<organism evidence="1 2">
    <name type="scientific">Polynucleobacter kasalickyi</name>
    <dbReference type="NCBI Taxonomy" id="1938817"/>
    <lineage>
        <taxon>Bacteria</taxon>
        <taxon>Pseudomonadati</taxon>
        <taxon>Pseudomonadota</taxon>
        <taxon>Betaproteobacteria</taxon>
        <taxon>Burkholderiales</taxon>
        <taxon>Burkholderiaceae</taxon>
        <taxon>Polynucleobacter</taxon>
    </lineage>
</organism>
<gene>
    <name evidence="1" type="ORF">SAMN06296008_1166</name>
</gene>
<dbReference type="EMBL" id="FWXJ01000016">
    <property type="protein sequence ID" value="SMC76920.1"/>
    <property type="molecule type" value="Genomic_DNA"/>
</dbReference>
<evidence type="ECO:0000313" key="1">
    <source>
        <dbReference type="EMBL" id="SMC76920.1"/>
    </source>
</evidence>
<reference evidence="1 2" key="1">
    <citation type="submission" date="2017-04" db="EMBL/GenBank/DDBJ databases">
        <authorList>
            <person name="Afonso C.L."/>
            <person name="Miller P.J."/>
            <person name="Scott M.A."/>
            <person name="Spackman E."/>
            <person name="Goraichik I."/>
            <person name="Dimitrov K.M."/>
            <person name="Suarez D.L."/>
            <person name="Swayne D.E."/>
        </authorList>
    </citation>
    <scope>NUCLEOTIDE SEQUENCE [LARGE SCALE GENOMIC DNA]</scope>
    <source>
        <strain evidence="1 2">VK13</strain>
    </source>
</reference>
<proteinExistence type="predicted"/>
<dbReference type="STRING" id="1938817.SAMN06296008_1166"/>
<protein>
    <recommendedName>
        <fullName evidence="3">Cupin domain-containing protein</fullName>
    </recommendedName>
</protein>
<keyword evidence="2" id="KW-1185">Reference proteome</keyword>
<dbReference type="Proteomes" id="UP000192708">
    <property type="component" value="Unassembled WGS sequence"/>
</dbReference>
<dbReference type="SUPFAM" id="SSF51182">
    <property type="entry name" value="RmlC-like cupins"/>
    <property type="match status" value="1"/>
</dbReference>
<dbReference type="OrthoDB" id="6058at2"/>
<sequence>MGIPEIRFTKEEMRARVAFFKDLKGFDTGLIDSEFPSAYRKLYNALGFQPPKGKGGSEVESPVGSNASESSAIKISEGFNIGFCECKPGFGPMMHNHDTNETFIPMTGKWRCSWEVDGQVEYFDVGQWDICSFPAGVQRRFENVTFEEPDKTHWLMFVIGGDSPEVDFSETAKETLRNAGLLK</sequence>
<dbReference type="AlphaFoldDB" id="A0A1W2BVB7"/>
<dbReference type="InterPro" id="IPR011051">
    <property type="entry name" value="RmlC_Cupin_sf"/>
</dbReference>
<name>A0A1W2BVB7_9BURK</name>
<accession>A0A1W2BVB7</accession>